<dbReference type="RefSeq" id="WP_234614394.1">
    <property type="nucleotide sequence ID" value="NZ_CP098806.1"/>
</dbReference>
<keyword evidence="2" id="KW-1185">Reference proteome</keyword>
<evidence type="ECO:0000313" key="1">
    <source>
        <dbReference type="EMBL" id="MCF0041576.1"/>
    </source>
</evidence>
<comment type="caution">
    <text evidence="1">The sequence shown here is derived from an EMBL/GenBank/DDBJ whole genome shotgun (WGS) entry which is preliminary data.</text>
</comment>
<proteinExistence type="predicted"/>
<evidence type="ECO:0000313" key="2">
    <source>
        <dbReference type="Proteomes" id="UP001139700"/>
    </source>
</evidence>
<dbReference type="AlphaFoldDB" id="A0A9X1PAV2"/>
<accession>A0A9X1PAV2</accession>
<sequence>MIENDRPFSRSILATALLLLNLTHYSYSQCLVSKDRSGSVITICKWYLPSNGLLINRPDKSQSQTTVVYTGSPYLSYPIYEDGLLEYQSNNQKVPCKIAFNLATNQVFCRLENDSSELAIFPDIFTVGTKRFINKSDLSGKRAYYMVLYAGRSKVLLQTKIILKTTERRPYEMGDLNDGSYINQERYFIELDDGSLRAVRLSKKSVLKALGGFNSQTLSMFKGNKITVWQMVKTVAEYDGFS</sequence>
<name>A0A9X1PAV2_9BACT</name>
<dbReference type="Proteomes" id="UP001139700">
    <property type="component" value="Unassembled WGS sequence"/>
</dbReference>
<dbReference type="EMBL" id="JAJTTA010000002">
    <property type="protein sequence ID" value="MCF0041576.1"/>
    <property type="molecule type" value="Genomic_DNA"/>
</dbReference>
<protein>
    <submittedName>
        <fullName evidence="1">Uncharacterized protein</fullName>
    </submittedName>
</protein>
<organism evidence="1 2">
    <name type="scientific">Dyadobacter fanqingshengii</name>
    <dbReference type="NCBI Taxonomy" id="2906443"/>
    <lineage>
        <taxon>Bacteria</taxon>
        <taxon>Pseudomonadati</taxon>
        <taxon>Bacteroidota</taxon>
        <taxon>Cytophagia</taxon>
        <taxon>Cytophagales</taxon>
        <taxon>Spirosomataceae</taxon>
        <taxon>Dyadobacter</taxon>
    </lineage>
</organism>
<gene>
    <name evidence="1" type="ORF">LXM24_15835</name>
</gene>
<reference evidence="1" key="1">
    <citation type="submission" date="2021-12" db="EMBL/GenBank/DDBJ databases">
        <title>Novel species in genus Dyadobacter.</title>
        <authorList>
            <person name="Ma C."/>
        </authorList>
    </citation>
    <scope>NUCLEOTIDE SEQUENCE</scope>
    <source>
        <strain evidence="1">CY399</strain>
    </source>
</reference>